<dbReference type="STRING" id="1850254.LPB137_07155"/>
<gene>
    <name evidence="1" type="ORF">LPB137_07155</name>
</gene>
<dbReference type="AlphaFoldDB" id="A0A1P8KM61"/>
<dbReference type="Proteomes" id="UP000186074">
    <property type="component" value="Chromosome"/>
</dbReference>
<reference evidence="1 2" key="1">
    <citation type="submission" date="2017-01" db="EMBL/GenBank/DDBJ databases">
        <title>Genome sequencing of Arcobacter sp. LPB0137.</title>
        <authorList>
            <person name="Lee G.-W."/>
            <person name="Yi H."/>
        </authorList>
    </citation>
    <scope>NUCLEOTIDE SEQUENCE [LARGE SCALE GENOMIC DNA]</scope>
    <source>
        <strain evidence="1 2">LPB0137</strain>
    </source>
</reference>
<dbReference type="Gene3D" id="3.90.1600.10">
    <property type="entry name" value="Palm domain of DNA polymerase"/>
    <property type="match status" value="1"/>
</dbReference>
<dbReference type="InterPro" id="IPR012337">
    <property type="entry name" value="RNaseH-like_sf"/>
</dbReference>
<name>A0A1P8KM61_9BACT</name>
<dbReference type="InterPro" id="IPR043502">
    <property type="entry name" value="DNA/RNA_pol_sf"/>
</dbReference>
<evidence type="ECO:0000313" key="2">
    <source>
        <dbReference type="Proteomes" id="UP000186074"/>
    </source>
</evidence>
<evidence type="ECO:0008006" key="3">
    <source>
        <dbReference type="Google" id="ProtNLM"/>
    </source>
</evidence>
<dbReference type="Gene3D" id="3.30.420.10">
    <property type="entry name" value="Ribonuclease H-like superfamily/Ribonuclease H"/>
    <property type="match status" value="1"/>
</dbReference>
<proteinExistence type="predicted"/>
<evidence type="ECO:0000313" key="1">
    <source>
        <dbReference type="EMBL" id="APW65643.1"/>
    </source>
</evidence>
<dbReference type="SUPFAM" id="SSF56672">
    <property type="entry name" value="DNA/RNA polymerases"/>
    <property type="match status" value="1"/>
</dbReference>
<accession>A0A1P8KM61</accession>
<dbReference type="SUPFAM" id="SSF53098">
    <property type="entry name" value="Ribonuclease H-like"/>
    <property type="match status" value="1"/>
</dbReference>
<organism evidence="1 2">
    <name type="scientific">Poseidonibacter parvus</name>
    <dbReference type="NCBI Taxonomy" id="1850254"/>
    <lineage>
        <taxon>Bacteria</taxon>
        <taxon>Pseudomonadati</taxon>
        <taxon>Campylobacterota</taxon>
        <taxon>Epsilonproteobacteria</taxon>
        <taxon>Campylobacterales</taxon>
        <taxon>Arcobacteraceae</taxon>
        <taxon>Poseidonibacter</taxon>
    </lineage>
</organism>
<dbReference type="InterPro" id="IPR023211">
    <property type="entry name" value="DNA_pol_palm_dom_sf"/>
</dbReference>
<keyword evidence="2" id="KW-1185">Reference proteome</keyword>
<dbReference type="EMBL" id="CP019070">
    <property type="protein sequence ID" value="APW65643.1"/>
    <property type="molecule type" value="Genomic_DNA"/>
</dbReference>
<dbReference type="InterPro" id="IPR036397">
    <property type="entry name" value="RNaseH_sf"/>
</dbReference>
<protein>
    <recommendedName>
        <fullName evidence="3">DNA-directed DNA polymerase</fullName>
    </recommendedName>
</protein>
<dbReference type="OrthoDB" id="7592424at2"/>
<dbReference type="KEGG" id="alp:LPB137_07155"/>
<dbReference type="RefSeq" id="WP_076086334.1">
    <property type="nucleotide sequence ID" value="NZ_CP019070.1"/>
</dbReference>
<dbReference type="GO" id="GO:0003676">
    <property type="term" value="F:nucleic acid binding"/>
    <property type="evidence" value="ECO:0007669"/>
    <property type="project" value="InterPro"/>
</dbReference>
<sequence length="648" mass="76425">MKYYIYDVETFPNIFTCVIQNAQNKELRVFELSSRVNDLTKFLKTLEWLSKNEKILVGYNNLNFDYAVLQFIYKNAKSYSIKELVYKVFLFADSLIKNNIIYKEDKNTLKINQLDLMKIHNFDYKATRVSLKVLEVNMRMDSIEDLDFKIGEDIKPNDFDNLIKYNKHDVEATLLFFEHSKEAIEFREDLSLKYNENMLNYSDTKIGKRYFIRNLEEKLGKDICYVNGKPKQTIRNFLDFNKIIFDYINFETVEFQSLLKYLKKQYSNSMNEVFSNISQDNLGELGSYCTLNSKNEAQSLHLNYKGFTFYFGTGGLHGSVESKFYDKSNDFLIIDVDVASYYPSIVIQNNLYPEHLGIEFVDIYKEIRDLRFSYKKGTSQNKMLKLALNSTYGDTNNQFSPFYDFKMTLDITINGQLMLCMLAEKLMQIQTVTLIQANTDGLTFKIAKKDKSKYEDISKKWQDFTGLELEEIIYEKLWIRDVNNYVALKENGEAKKIGTYKYDLAWNQNHSSLVVQKAVEAYLIKGIKIEEFIHNHRNKYDFLLNFKATKNIDLVLEKVYSLQKTYIPLSNTIRYFISKNGFPLKKILPPLNKDSEQRVIGINVGYKVELCNNIEDFSYEFLDFNYYVKEAYKLIEPFNKSQESLFDF</sequence>